<dbReference type="RefSeq" id="WP_119454206.1">
    <property type="nucleotide sequence ID" value="NZ_QWGA01000007.1"/>
</dbReference>
<evidence type="ECO:0000256" key="1">
    <source>
        <dbReference type="SAM" id="Phobius"/>
    </source>
</evidence>
<sequence length="151" mass="16794">MCARAALSARAGRVHIYVMITDPIKRGIQLRCPNCGEGRLFSRYLVFRDECEACGQDFRSADTADGPAFFVGFLVMIVFAPFYFILPMIDMALWLKILGFIVLLSAMVGTALALLPMFKGVLFNLQLSNKAEEAQWESTGKHGAPPRNWKG</sequence>
<dbReference type="EMBL" id="QWGA01000007">
    <property type="protein sequence ID" value="RIJ28784.1"/>
    <property type="molecule type" value="Genomic_DNA"/>
</dbReference>
<keyword evidence="1" id="KW-0812">Transmembrane</keyword>
<reference evidence="2 3" key="1">
    <citation type="submission" date="2018-08" db="EMBL/GenBank/DDBJ databases">
        <title>Henriciella mobilis sp. nov., isolated from seawater.</title>
        <authorList>
            <person name="Cheng H."/>
            <person name="Wu Y.-H."/>
            <person name="Xu X.-W."/>
            <person name="Guo L.-L."/>
        </authorList>
    </citation>
    <scope>NUCLEOTIDE SEQUENCE [LARGE SCALE GENOMIC DNA]</scope>
    <source>
        <strain evidence="2 3">CCUG67844</strain>
    </source>
</reference>
<feature type="transmembrane region" description="Helical" evidence="1">
    <location>
        <begin position="68"/>
        <end position="86"/>
    </location>
</feature>
<evidence type="ECO:0000313" key="2">
    <source>
        <dbReference type="EMBL" id="RIJ28784.1"/>
    </source>
</evidence>
<keyword evidence="1" id="KW-1133">Transmembrane helix</keyword>
<accession>A0A399RE45</accession>
<dbReference type="AlphaFoldDB" id="A0A399RE45"/>
<dbReference type="OrthoDB" id="9799456at2"/>
<protein>
    <submittedName>
        <fullName evidence="2">DUF983 domain-containing protein</fullName>
    </submittedName>
</protein>
<organism evidence="2 3">
    <name type="scientific">Henriciella algicola</name>
    <dbReference type="NCBI Taxonomy" id="1608422"/>
    <lineage>
        <taxon>Bacteria</taxon>
        <taxon>Pseudomonadati</taxon>
        <taxon>Pseudomonadota</taxon>
        <taxon>Alphaproteobacteria</taxon>
        <taxon>Hyphomonadales</taxon>
        <taxon>Hyphomonadaceae</taxon>
        <taxon>Henriciella</taxon>
    </lineage>
</organism>
<evidence type="ECO:0000313" key="3">
    <source>
        <dbReference type="Proteomes" id="UP000265845"/>
    </source>
</evidence>
<gene>
    <name evidence="2" type="ORF">D1222_10405</name>
</gene>
<keyword evidence="3" id="KW-1185">Reference proteome</keyword>
<comment type="caution">
    <text evidence="2">The sequence shown here is derived from an EMBL/GenBank/DDBJ whole genome shotgun (WGS) entry which is preliminary data.</text>
</comment>
<dbReference type="Proteomes" id="UP000265845">
    <property type="component" value="Unassembled WGS sequence"/>
</dbReference>
<name>A0A399RE45_9PROT</name>
<dbReference type="InterPro" id="IPR009325">
    <property type="entry name" value="DUF983"/>
</dbReference>
<keyword evidence="1" id="KW-0472">Membrane</keyword>
<feature type="transmembrane region" description="Helical" evidence="1">
    <location>
        <begin position="93"/>
        <end position="118"/>
    </location>
</feature>
<dbReference type="Pfam" id="PF06170">
    <property type="entry name" value="DUF983"/>
    <property type="match status" value="1"/>
</dbReference>
<proteinExistence type="predicted"/>